<keyword evidence="1" id="KW-0732">Signal</keyword>
<dbReference type="InterPro" id="IPR051923">
    <property type="entry name" value="Glycosyl_Hydrolase_39"/>
</dbReference>
<feature type="signal peptide" evidence="1">
    <location>
        <begin position="1"/>
        <end position="30"/>
    </location>
</feature>
<keyword evidence="3" id="KW-1185">Reference proteome</keyword>
<organism evidence="2 3">
    <name type="scientific">Novosphingobium mathurense</name>
    <dbReference type="NCBI Taxonomy" id="428990"/>
    <lineage>
        <taxon>Bacteria</taxon>
        <taxon>Pseudomonadati</taxon>
        <taxon>Pseudomonadota</taxon>
        <taxon>Alphaproteobacteria</taxon>
        <taxon>Sphingomonadales</taxon>
        <taxon>Sphingomonadaceae</taxon>
        <taxon>Novosphingobium</taxon>
    </lineage>
</organism>
<dbReference type="InterPro" id="IPR017853">
    <property type="entry name" value="GH"/>
</dbReference>
<accession>A0A1U6HJS2</accession>
<dbReference type="SUPFAM" id="SSF51445">
    <property type="entry name" value="(Trans)glycosidases"/>
    <property type="match status" value="1"/>
</dbReference>
<dbReference type="EMBL" id="FVZE01000002">
    <property type="protein sequence ID" value="SLJ95977.1"/>
    <property type="molecule type" value="Genomic_DNA"/>
</dbReference>
<dbReference type="PANTHER" id="PTHR12631">
    <property type="entry name" value="ALPHA-L-IDURONIDASE"/>
    <property type="match status" value="1"/>
</dbReference>
<dbReference type="Proteomes" id="UP000190989">
    <property type="component" value="Unassembled WGS sequence"/>
</dbReference>
<dbReference type="STRING" id="428990.SAMN06295987_102580"/>
<dbReference type="PANTHER" id="PTHR12631:SF10">
    <property type="entry name" value="BETA-XYLOSIDASE-LIKE PROTEIN-RELATED"/>
    <property type="match status" value="1"/>
</dbReference>
<reference evidence="3" key="1">
    <citation type="submission" date="2017-02" db="EMBL/GenBank/DDBJ databases">
        <authorList>
            <person name="Varghese N."/>
            <person name="Submissions S."/>
        </authorList>
    </citation>
    <scope>NUCLEOTIDE SEQUENCE [LARGE SCALE GENOMIC DNA]</scope>
    <source>
        <strain evidence="3">SM117</strain>
    </source>
</reference>
<dbReference type="PROSITE" id="PS51257">
    <property type="entry name" value="PROKAR_LIPOPROTEIN"/>
    <property type="match status" value="1"/>
</dbReference>
<dbReference type="AlphaFoldDB" id="A0A1U6HJS2"/>
<proteinExistence type="predicted"/>
<dbReference type="Gene3D" id="3.20.20.80">
    <property type="entry name" value="Glycosidases"/>
    <property type="match status" value="1"/>
</dbReference>
<gene>
    <name evidence="2" type="ORF">SAMN06295987_102580</name>
</gene>
<evidence type="ECO:0000313" key="3">
    <source>
        <dbReference type="Proteomes" id="UP000190989"/>
    </source>
</evidence>
<dbReference type="GO" id="GO:0004553">
    <property type="term" value="F:hydrolase activity, hydrolyzing O-glycosyl compounds"/>
    <property type="evidence" value="ECO:0007669"/>
    <property type="project" value="TreeGrafter"/>
</dbReference>
<sequence length="608" mass="66733">MPNCLTRCRTPLAGLAAIPLLALACVSVQAADTNTGPTASSKAVVHNTNRPPMELGAASNFSQGWNLATFQSAVQLPMRRFRDGIRWSEVERERGRYDFETPRTAYMAQIGQAGAHLTLTLNWGNPLYDAGKTPHSAEALEAFGRFAAALIARFPTVDQLEIGNEFNGGNFVSGPVAKGGLEQRRRYHLAMVRSAARHAKAVRPQVKVLGGATHSLPAGYLWPLLEEDSPAVIEGLAVHPYTTAIDQLQRQIAVLRRSARAAHMPLYVTEFASRDPARAADDLVRAYATLSSAGVKEMDWYPLNERGDGHVPLLNRDQSLTVAGRAFRFVQNRLARHAAADISPDFFTMIHAFGPRTWVMWGASRPVMADGSIVRAFDATGSPLPVDRLQMAADRAIVLVGSKPLVLGTNVRIGCNPLIADSFYQFTYPASTDTADLQEEDGFERFIKLGQDRFALETMPGQQRRGVPWTPYLGRQDLPGLRLTADTIAWAGRTRRESRRDAPYDGATEIVHRYRVREAGHLMIRASFTPAQESGPEFRVSMDHNDRQLTHRSGRSQITIERAIRVDRGDSLSVALAVPAGVKTGPVAYRIRLLDPDKCPSAAVALSN</sequence>
<feature type="chain" id="PRO_5012979176" description="Glycosyl hydrolase catalytic core" evidence="1">
    <location>
        <begin position="31"/>
        <end position="608"/>
    </location>
</feature>
<evidence type="ECO:0008006" key="4">
    <source>
        <dbReference type="Google" id="ProtNLM"/>
    </source>
</evidence>
<evidence type="ECO:0000256" key="1">
    <source>
        <dbReference type="SAM" id="SignalP"/>
    </source>
</evidence>
<evidence type="ECO:0000313" key="2">
    <source>
        <dbReference type="EMBL" id="SLJ95977.1"/>
    </source>
</evidence>
<name>A0A1U6HJS2_9SPHN</name>
<protein>
    <recommendedName>
        <fullName evidence="4">Glycosyl hydrolase catalytic core</fullName>
    </recommendedName>
</protein>